<protein>
    <submittedName>
        <fullName evidence="2">Uncharacterized protein</fullName>
    </submittedName>
</protein>
<sequence>MGRVVRHGTSIGEIVAAEGGGGPDWVPVPRATAGAPLWFPALSAAGMGKSDTKQPKLQFEANKSTSTPLEATGNNCAQPTQGENSEMGVMKAPLLTMQSSLSSIDSKMDNMITRLDLLTNKLEDLYA</sequence>
<feature type="region of interest" description="Disordered" evidence="1">
    <location>
        <begin position="63"/>
        <end position="84"/>
    </location>
</feature>
<evidence type="ECO:0000313" key="2">
    <source>
        <dbReference type="EMBL" id="KAJ1089607.1"/>
    </source>
</evidence>
<reference evidence="2" key="1">
    <citation type="journal article" date="2022" name="bioRxiv">
        <title>Sequencing and chromosome-scale assembly of the giantPleurodeles waltlgenome.</title>
        <authorList>
            <person name="Brown T."/>
            <person name="Elewa A."/>
            <person name="Iarovenko S."/>
            <person name="Subramanian E."/>
            <person name="Araus A.J."/>
            <person name="Petzold A."/>
            <person name="Susuki M."/>
            <person name="Suzuki K.-i.T."/>
            <person name="Hayashi T."/>
            <person name="Toyoda A."/>
            <person name="Oliveira C."/>
            <person name="Osipova E."/>
            <person name="Leigh N.D."/>
            <person name="Simon A."/>
            <person name="Yun M.H."/>
        </authorList>
    </citation>
    <scope>NUCLEOTIDE SEQUENCE</scope>
    <source>
        <strain evidence="2">20211129_DDA</strain>
        <tissue evidence="2">Liver</tissue>
    </source>
</reference>
<evidence type="ECO:0000313" key="3">
    <source>
        <dbReference type="Proteomes" id="UP001066276"/>
    </source>
</evidence>
<comment type="caution">
    <text evidence="2">The sequence shown here is derived from an EMBL/GenBank/DDBJ whole genome shotgun (WGS) entry which is preliminary data.</text>
</comment>
<keyword evidence="3" id="KW-1185">Reference proteome</keyword>
<organism evidence="2 3">
    <name type="scientific">Pleurodeles waltl</name>
    <name type="common">Iberian ribbed newt</name>
    <dbReference type="NCBI Taxonomy" id="8319"/>
    <lineage>
        <taxon>Eukaryota</taxon>
        <taxon>Metazoa</taxon>
        <taxon>Chordata</taxon>
        <taxon>Craniata</taxon>
        <taxon>Vertebrata</taxon>
        <taxon>Euteleostomi</taxon>
        <taxon>Amphibia</taxon>
        <taxon>Batrachia</taxon>
        <taxon>Caudata</taxon>
        <taxon>Salamandroidea</taxon>
        <taxon>Salamandridae</taxon>
        <taxon>Pleurodelinae</taxon>
        <taxon>Pleurodeles</taxon>
    </lineage>
</organism>
<accession>A0AAV7LDD1</accession>
<name>A0AAV7LDD1_PLEWA</name>
<dbReference type="EMBL" id="JANPWB010000015">
    <property type="protein sequence ID" value="KAJ1089607.1"/>
    <property type="molecule type" value="Genomic_DNA"/>
</dbReference>
<evidence type="ECO:0000256" key="1">
    <source>
        <dbReference type="SAM" id="MobiDB-lite"/>
    </source>
</evidence>
<dbReference type="AlphaFoldDB" id="A0AAV7LDD1"/>
<gene>
    <name evidence="2" type="ORF">NDU88_002758</name>
</gene>
<proteinExistence type="predicted"/>
<dbReference type="Proteomes" id="UP001066276">
    <property type="component" value="Chromosome 11"/>
</dbReference>